<protein>
    <submittedName>
        <fullName evidence="2">Glycosyltransferase family 2 protein</fullName>
    </submittedName>
</protein>
<reference evidence="2 3" key="1">
    <citation type="submission" date="2018-01" db="EMBL/GenBank/DDBJ databases">
        <title>Whole genome sequencing of Histamine producing bacteria.</title>
        <authorList>
            <person name="Butler K."/>
        </authorList>
    </citation>
    <scope>NUCLEOTIDE SEQUENCE [LARGE SCALE GENOMIC DNA]</scope>
    <source>
        <strain evidence="2 3">DSM 24669</strain>
    </source>
</reference>
<name>A0A0J8XTC6_9GAMM</name>
<evidence type="ECO:0000313" key="3">
    <source>
        <dbReference type="Proteomes" id="UP000240481"/>
    </source>
</evidence>
<dbReference type="RefSeq" id="WP_048900875.1">
    <property type="nucleotide sequence ID" value="NZ_AP024852.1"/>
</dbReference>
<dbReference type="EMBL" id="PYLZ01000007">
    <property type="protein sequence ID" value="PSW23921.1"/>
    <property type="molecule type" value="Genomic_DNA"/>
</dbReference>
<dbReference type="SUPFAM" id="SSF53448">
    <property type="entry name" value="Nucleotide-diphospho-sugar transferases"/>
    <property type="match status" value="1"/>
</dbReference>
<dbReference type="Gene3D" id="3.90.550.10">
    <property type="entry name" value="Spore Coat Polysaccharide Biosynthesis Protein SpsA, Chain A"/>
    <property type="match status" value="1"/>
</dbReference>
<dbReference type="InterPro" id="IPR001173">
    <property type="entry name" value="Glyco_trans_2-like"/>
</dbReference>
<feature type="domain" description="Glycosyltransferase 2-like" evidence="1">
    <location>
        <begin position="8"/>
        <end position="101"/>
    </location>
</feature>
<accession>A0A0J8XTC6</accession>
<dbReference type="STRING" id="680026.AB733_22925"/>
<gene>
    <name evidence="2" type="ORF">C9I94_14600</name>
</gene>
<dbReference type="AlphaFoldDB" id="A0A0J8XTC6"/>
<dbReference type="InterPro" id="IPR029044">
    <property type="entry name" value="Nucleotide-diphossugar_trans"/>
</dbReference>
<keyword evidence="2" id="KW-0808">Transferase</keyword>
<sequence>MKNEIGVSVVIPNYNCLSSLPRAIDSIRIQGMKTEIIVVDDGSTDGSREWLLTQEDIKVIHSHRIGASAARNLAITHCMYELIAFLDADDYWMEAKLQHQLVLHQLCPEITFSFSDYQHVTAQGTKIIGCFDFWPRFNVFINQKEPHRIEETLFPLIFAENVVGTSTVIANKAALMAVGGFDEKLRSASDWDLWLKLAQQGSVGIVNRELCHYVSDRIGAISRDQQARLKAMKAILWRHTDAIKRHPSALIAGYSRWILGIAEYNRSQHAYILAFFQQTLAYCTQPSRRHLRAMGGDILRVLMLKRAK</sequence>
<dbReference type="PANTHER" id="PTHR43685:SF11">
    <property type="entry name" value="GLYCOSYLTRANSFERASE TAGX-RELATED"/>
    <property type="match status" value="1"/>
</dbReference>
<comment type="caution">
    <text evidence="2">The sequence shown here is derived from an EMBL/GenBank/DDBJ whole genome shotgun (WGS) entry which is preliminary data.</text>
</comment>
<keyword evidence="3" id="KW-1185">Reference proteome</keyword>
<dbReference type="Proteomes" id="UP000240481">
    <property type="component" value="Unassembled WGS sequence"/>
</dbReference>
<dbReference type="CDD" id="cd00761">
    <property type="entry name" value="Glyco_tranf_GTA_type"/>
    <property type="match status" value="1"/>
</dbReference>
<proteinExistence type="predicted"/>
<dbReference type="InterPro" id="IPR050834">
    <property type="entry name" value="Glycosyltransf_2"/>
</dbReference>
<dbReference type="GO" id="GO:0016740">
    <property type="term" value="F:transferase activity"/>
    <property type="evidence" value="ECO:0007669"/>
    <property type="project" value="UniProtKB-KW"/>
</dbReference>
<organism evidence="2 3">
    <name type="scientific">Photobacterium swingsii</name>
    <dbReference type="NCBI Taxonomy" id="680026"/>
    <lineage>
        <taxon>Bacteria</taxon>
        <taxon>Pseudomonadati</taxon>
        <taxon>Pseudomonadota</taxon>
        <taxon>Gammaproteobacteria</taxon>
        <taxon>Vibrionales</taxon>
        <taxon>Vibrionaceae</taxon>
        <taxon>Photobacterium</taxon>
    </lineage>
</organism>
<dbReference type="PANTHER" id="PTHR43685">
    <property type="entry name" value="GLYCOSYLTRANSFERASE"/>
    <property type="match status" value="1"/>
</dbReference>
<evidence type="ECO:0000313" key="2">
    <source>
        <dbReference type="EMBL" id="PSW23921.1"/>
    </source>
</evidence>
<evidence type="ECO:0000259" key="1">
    <source>
        <dbReference type="Pfam" id="PF00535"/>
    </source>
</evidence>
<dbReference type="Pfam" id="PF00535">
    <property type="entry name" value="Glycos_transf_2"/>
    <property type="match status" value="1"/>
</dbReference>
<dbReference type="OrthoDB" id="9802649at2"/>